<dbReference type="SUPFAM" id="SSF102114">
    <property type="entry name" value="Radical SAM enzymes"/>
    <property type="match status" value="1"/>
</dbReference>
<gene>
    <name evidence="8" type="ORF">CKO42_11375</name>
</gene>
<dbReference type="PROSITE" id="PS51918">
    <property type="entry name" value="RADICAL_SAM"/>
    <property type="match status" value="1"/>
</dbReference>
<dbReference type="SFLD" id="SFLDG01091">
    <property type="entry name" value="uncharacterized_CHP01210-like"/>
    <property type="match status" value="1"/>
</dbReference>
<dbReference type="SFLD" id="SFLDS00029">
    <property type="entry name" value="Radical_SAM"/>
    <property type="match status" value="1"/>
</dbReference>
<dbReference type="Proteomes" id="UP001138768">
    <property type="component" value="Unassembled WGS sequence"/>
</dbReference>
<keyword evidence="6" id="KW-0411">Iron-sulfur</keyword>
<dbReference type="InterPro" id="IPR007197">
    <property type="entry name" value="rSAM"/>
</dbReference>
<keyword evidence="2" id="KW-0004">4Fe-4S</keyword>
<evidence type="ECO:0000313" key="9">
    <source>
        <dbReference type="Proteomes" id="UP001138768"/>
    </source>
</evidence>
<dbReference type="EMBL" id="NRRY01000016">
    <property type="protein sequence ID" value="MBK1619021.1"/>
    <property type="molecule type" value="Genomic_DNA"/>
</dbReference>
<sequence>MTLADRVNTFGVDLVRRYGRRVHKLAIHAGFTCPNRDGSKGRGGCSFCNNVSFSPNANSPTSSAAKPSTPELSVAEQIEAGRQVLRKRTGAERFFAYFQAYTNTYDDIARLSALYQQALDEPDVIGLSVGTRPDCVPDAVLDLLASYRAEGYEIWLELGLQSAFDSTLTRVNRGHSFADYRRTVRAARLRGIPVCTHLIIGLPGEGRDAALETLERVIALGTDGLKLHPLHVVRNTLLAHQWRRGGYQPLAMDDYIEIAADLIERTPDDVLYHRVTGTAQREILLAPEWCSKKWVVLNGIEHALRRRGTCQGALTSEQSSLRSSAINRVA</sequence>
<evidence type="ECO:0000256" key="1">
    <source>
        <dbReference type="ARBA" id="ARBA00001966"/>
    </source>
</evidence>
<dbReference type="InterPro" id="IPR006638">
    <property type="entry name" value="Elp3/MiaA/NifB-like_rSAM"/>
</dbReference>
<dbReference type="PANTHER" id="PTHR11135">
    <property type="entry name" value="HISTONE ACETYLTRANSFERASE-RELATED"/>
    <property type="match status" value="1"/>
</dbReference>
<keyword evidence="4" id="KW-0479">Metal-binding</keyword>
<dbReference type="GO" id="GO:0051539">
    <property type="term" value="F:4 iron, 4 sulfur cluster binding"/>
    <property type="evidence" value="ECO:0007669"/>
    <property type="project" value="UniProtKB-KW"/>
</dbReference>
<dbReference type="NCBIfam" id="TIGR01212">
    <property type="entry name" value="TIGR01212 family radical SAM protein"/>
    <property type="match status" value="1"/>
</dbReference>
<comment type="cofactor">
    <cofactor evidence="1">
        <name>[4Fe-4S] cluster</name>
        <dbReference type="ChEBI" id="CHEBI:49883"/>
    </cofactor>
</comment>
<dbReference type="SMART" id="SM00729">
    <property type="entry name" value="Elp3"/>
    <property type="match status" value="1"/>
</dbReference>
<dbReference type="RefSeq" id="WP_200243846.1">
    <property type="nucleotide sequence ID" value="NZ_NRRY01000016.1"/>
</dbReference>
<organism evidence="8 9">
    <name type="scientific">Lamprobacter modestohalophilus</name>
    <dbReference type="NCBI Taxonomy" id="1064514"/>
    <lineage>
        <taxon>Bacteria</taxon>
        <taxon>Pseudomonadati</taxon>
        <taxon>Pseudomonadota</taxon>
        <taxon>Gammaproteobacteria</taxon>
        <taxon>Chromatiales</taxon>
        <taxon>Chromatiaceae</taxon>
        <taxon>Lamprobacter</taxon>
    </lineage>
</organism>
<feature type="domain" description="Radical SAM core" evidence="7">
    <location>
        <begin position="17"/>
        <end position="288"/>
    </location>
</feature>
<protein>
    <submittedName>
        <fullName evidence="8">TIGR01212 family radical SAM protein</fullName>
    </submittedName>
</protein>
<dbReference type="InterPro" id="IPR005911">
    <property type="entry name" value="YhcC-like"/>
</dbReference>
<dbReference type="AlphaFoldDB" id="A0A9X1B4R7"/>
<dbReference type="InterPro" id="IPR032432">
    <property type="entry name" value="Radical_SAM_C"/>
</dbReference>
<evidence type="ECO:0000256" key="5">
    <source>
        <dbReference type="ARBA" id="ARBA00023004"/>
    </source>
</evidence>
<evidence type="ECO:0000259" key="7">
    <source>
        <dbReference type="PROSITE" id="PS51918"/>
    </source>
</evidence>
<dbReference type="InterPro" id="IPR058240">
    <property type="entry name" value="rSAM_sf"/>
</dbReference>
<dbReference type="SFLD" id="SFLDG01086">
    <property type="entry name" value="elongater_protein-like"/>
    <property type="match status" value="1"/>
</dbReference>
<dbReference type="Gene3D" id="3.80.30.20">
    <property type="entry name" value="tm_1862 like domain"/>
    <property type="match status" value="1"/>
</dbReference>
<evidence type="ECO:0000256" key="6">
    <source>
        <dbReference type="ARBA" id="ARBA00023014"/>
    </source>
</evidence>
<evidence type="ECO:0000313" key="8">
    <source>
        <dbReference type="EMBL" id="MBK1619021.1"/>
    </source>
</evidence>
<dbReference type="GO" id="GO:0046872">
    <property type="term" value="F:metal ion binding"/>
    <property type="evidence" value="ECO:0007669"/>
    <property type="project" value="UniProtKB-KW"/>
</dbReference>
<evidence type="ECO:0000256" key="4">
    <source>
        <dbReference type="ARBA" id="ARBA00022723"/>
    </source>
</evidence>
<dbReference type="InterPro" id="IPR039661">
    <property type="entry name" value="ELP3"/>
</dbReference>
<keyword evidence="9" id="KW-1185">Reference proteome</keyword>
<keyword evidence="5" id="KW-0408">Iron</keyword>
<proteinExistence type="predicted"/>
<name>A0A9X1B4R7_9GAMM</name>
<dbReference type="Pfam" id="PF16199">
    <property type="entry name" value="Radical_SAM_C"/>
    <property type="match status" value="1"/>
</dbReference>
<dbReference type="GO" id="GO:0003824">
    <property type="term" value="F:catalytic activity"/>
    <property type="evidence" value="ECO:0007669"/>
    <property type="project" value="InterPro"/>
</dbReference>
<dbReference type="Pfam" id="PF04055">
    <property type="entry name" value="Radical_SAM"/>
    <property type="match status" value="1"/>
</dbReference>
<keyword evidence="3" id="KW-0949">S-adenosyl-L-methionine</keyword>
<dbReference type="InterPro" id="IPR023404">
    <property type="entry name" value="rSAM_horseshoe"/>
</dbReference>
<accession>A0A9X1B4R7</accession>
<reference evidence="8 9" key="1">
    <citation type="journal article" date="2020" name="Microorganisms">
        <title>Osmotic Adaptation and Compatible Solute Biosynthesis of Phototrophic Bacteria as Revealed from Genome Analyses.</title>
        <authorList>
            <person name="Imhoff J.F."/>
            <person name="Rahn T."/>
            <person name="Kunzel S."/>
            <person name="Keller A."/>
            <person name="Neulinger S.C."/>
        </authorList>
    </citation>
    <scope>NUCLEOTIDE SEQUENCE [LARGE SCALE GENOMIC DNA]</scope>
    <source>
        <strain evidence="8 9">DSM 25653</strain>
    </source>
</reference>
<evidence type="ECO:0000256" key="2">
    <source>
        <dbReference type="ARBA" id="ARBA00022485"/>
    </source>
</evidence>
<dbReference type="PANTHER" id="PTHR11135:SF1">
    <property type="entry name" value="PROTEIN YHCC"/>
    <property type="match status" value="1"/>
</dbReference>
<evidence type="ECO:0000256" key="3">
    <source>
        <dbReference type="ARBA" id="ARBA00022691"/>
    </source>
</evidence>
<comment type="caution">
    <text evidence="8">The sequence shown here is derived from an EMBL/GenBank/DDBJ whole genome shotgun (WGS) entry which is preliminary data.</text>
</comment>
<dbReference type="CDD" id="cd01335">
    <property type="entry name" value="Radical_SAM"/>
    <property type="match status" value="1"/>
</dbReference>